<evidence type="ECO:0000313" key="1">
    <source>
        <dbReference type="EMBL" id="CAF4868511.1"/>
    </source>
</evidence>
<dbReference type="OrthoDB" id="412793at2759"/>
<sequence length="93" mass="11208">MVAKHGKLQRSPFTTQKLRFVNHCLRQILKIFWPERISNHQLREICYEELCKQALGWNPQGKRKRPHLKHTCWKKKKEAGMTWSEIKKAAQDR</sequence>
<protein>
    <submittedName>
        <fullName evidence="1">Uncharacterized protein</fullName>
    </submittedName>
</protein>
<dbReference type="AlphaFoldDB" id="A0A821TDE4"/>
<keyword evidence="2" id="KW-1185">Reference proteome</keyword>
<organism evidence="1 2">
    <name type="scientific">Pieris macdunnoughi</name>
    <dbReference type="NCBI Taxonomy" id="345717"/>
    <lineage>
        <taxon>Eukaryota</taxon>
        <taxon>Metazoa</taxon>
        <taxon>Ecdysozoa</taxon>
        <taxon>Arthropoda</taxon>
        <taxon>Hexapoda</taxon>
        <taxon>Insecta</taxon>
        <taxon>Pterygota</taxon>
        <taxon>Neoptera</taxon>
        <taxon>Endopterygota</taxon>
        <taxon>Lepidoptera</taxon>
        <taxon>Glossata</taxon>
        <taxon>Ditrysia</taxon>
        <taxon>Papilionoidea</taxon>
        <taxon>Pieridae</taxon>
        <taxon>Pierinae</taxon>
        <taxon>Pieris</taxon>
    </lineage>
</organism>
<gene>
    <name evidence="1" type="ORF">PMACD_LOCUS8552</name>
</gene>
<proteinExistence type="predicted"/>
<dbReference type="EMBL" id="CAJOBZ010000022">
    <property type="protein sequence ID" value="CAF4868511.1"/>
    <property type="molecule type" value="Genomic_DNA"/>
</dbReference>
<evidence type="ECO:0000313" key="2">
    <source>
        <dbReference type="Proteomes" id="UP000663880"/>
    </source>
</evidence>
<reference evidence="1" key="1">
    <citation type="submission" date="2021-02" db="EMBL/GenBank/DDBJ databases">
        <authorList>
            <person name="Steward A R."/>
        </authorList>
    </citation>
    <scope>NUCLEOTIDE SEQUENCE</scope>
</reference>
<accession>A0A821TDE4</accession>
<name>A0A821TDE4_9NEOP</name>
<comment type="caution">
    <text evidence="1">The sequence shown here is derived from an EMBL/GenBank/DDBJ whole genome shotgun (WGS) entry which is preliminary data.</text>
</comment>
<dbReference type="Proteomes" id="UP000663880">
    <property type="component" value="Unassembled WGS sequence"/>
</dbReference>